<protein>
    <recommendedName>
        <fullName evidence="4">Outer membrane protein beta-barrel domain-containing protein</fullName>
    </recommendedName>
</protein>
<accession>A0ABR7YRQ9</accession>
<evidence type="ECO:0000256" key="1">
    <source>
        <dbReference type="SAM" id="SignalP"/>
    </source>
</evidence>
<evidence type="ECO:0008006" key="4">
    <source>
        <dbReference type="Google" id="ProtNLM"/>
    </source>
</evidence>
<feature type="signal peptide" evidence="1">
    <location>
        <begin position="1"/>
        <end position="24"/>
    </location>
</feature>
<evidence type="ECO:0000313" key="2">
    <source>
        <dbReference type="EMBL" id="MBD1433896.1"/>
    </source>
</evidence>
<keyword evidence="3" id="KW-1185">Reference proteome</keyword>
<dbReference type="InterPro" id="IPR011990">
    <property type="entry name" value="TPR-like_helical_dom_sf"/>
</dbReference>
<organism evidence="2 3">
    <name type="scientific">Sphingobacterium micropteri</name>
    <dbReference type="NCBI Taxonomy" id="2763501"/>
    <lineage>
        <taxon>Bacteria</taxon>
        <taxon>Pseudomonadati</taxon>
        <taxon>Bacteroidota</taxon>
        <taxon>Sphingobacteriia</taxon>
        <taxon>Sphingobacteriales</taxon>
        <taxon>Sphingobacteriaceae</taxon>
        <taxon>Sphingobacterium</taxon>
    </lineage>
</organism>
<sequence>MKTLLTPTLPLLAALLLVSSCATTGRYQDKASEVFENIEFADFDQASTKIDQISFYQKDRNRLLYLLEKAKVEHMRGNYRSSNSYFEQAYILLDDGIKNSVGQIALSNLSNPMMTKYKGEDFEKVMLHYYKALNYYYLGIPDTALIEARRINIKLNELNDRYEDHKNKYQYDAFAQILQASIYESTGQLNDAFIAYRNAEKIYDDHDGVYLDVSMPEQLKKDLLRTTKALGFGEEYAHYKKKYATVPEDEHTAAAIVFWENGTGPKKSQMMMTANSFEGVFVGTYSDDQTQIVIPIPAGVNIGFNAVAFPEYIRGKNYFHRASVTVDGQQKYFELAEDFNAIAKQTLKDRAMREVVSTVVRLATKKAAGKGLKMLANHFGGGLAGDVTGMVTDAVGAAVEKADTRNWQSLPSQICYVRVPLPTEGEQKVVMTKYAENGNVADTLTLKAGKNSHLISLFDMSNSGYYGQQAVTSPNPPVNDYAMAGAEQTVAAITSRQAPAAPPKVKEPKVIPENVIDYTSFGIAASIGSGSFTEEGAIADALEFIGKTTWQAEALLGFNKGTKRSVFGVSLGIANYVDPWSFDEEAPDKTTDLSLGFLGKFYVAPTKGYYLTGFNFFFQPSVRYSISNNLKYSFEDYDDDYGYTTETYDHSKPFDIGIKTGVGYTFPMSPDKMSRLGVSIFGDAGFLERSDWGYKTGFFGLQLSYDFGIK</sequence>
<comment type="caution">
    <text evidence="2">The sequence shown here is derived from an EMBL/GenBank/DDBJ whole genome shotgun (WGS) entry which is preliminary data.</text>
</comment>
<reference evidence="2 3" key="1">
    <citation type="submission" date="2020-08" db="EMBL/GenBank/DDBJ databases">
        <title>Sphingobacterium sp. DN00404 isolated from aquaculture water.</title>
        <authorList>
            <person name="Zhang M."/>
        </authorList>
    </citation>
    <scope>NUCLEOTIDE SEQUENCE [LARGE SCALE GENOMIC DNA]</scope>
    <source>
        <strain evidence="2 3">DN00404</strain>
    </source>
</reference>
<keyword evidence="1" id="KW-0732">Signal</keyword>
<dbReference type="EMBL" id="JACOIK010000009">
    <property type="protein sequence ID" value="MBD1433896.1"/>
    <property type="molecule type" value="Genomic_DNA"/>
</dbReference>
<dbReference type="PROSITE" id="PS51257">
    <property type="entry name" value="PROKAR_LIPOPROTEIN"/>
    <property type="match status" value="1"/>
</dbReference>
<feature type="chain" id="PRO_5046383488" description="Outer membrane protein beta-barrel domain-containing protein" evidence="1">
    <location>
        <begin position="25"/>
        <end position="710"/>
    </location>
</feature>
<name>A0ABR7YRQ9_9SPHI</name>
<dbReference type="SUPFAM" id="SSF48452">
    <property type="entry name" value="TPR-like"/>
    <property type="match status" value="1"/>
</dbReference>
<dbReference type="Proteomes" id="UP000602759">
    <property type="component" value="Unassembled WGS sequence"/>
</dbReference>
<gene>
    <name evidence="2" type="ORF">H8B06_13745</name>
</gene>
<proteinExistence type="predicted"/>
<evidence type="ECO:0000313" key="3">
    <source>
        <dbReference type="Proteomes" id="UP000602759"/>
    </source>
</evidence>